<evidence type="ECO:0000256" key="2">
    <source>
        <dbReference type="ARBA" id="ARBA00022737"/>
    </source>
</evidence>
<dbReference type="PANTHER" id="PTHR11017">
    <property type="entry name" value="LEUCINE-RICH REPEAT-CONTAINING PROTEIN"/>
    <property type="match status" value="1"/>
</dbReference>
<evidence type="ECO:0000313" key="3">
    <source>
        <dbReference type="Proteomes" id="UP000694864"/>
    </source>
</evidence>
<organism evidence="3 4">
    <name type="scientific">Camelina sativa</name>
    <name type="common">False flax</name>
    <name type="synonym">Myagrum sativum</name>
    <dbReference type="NCBI Taxonomy" id="90675"/>
    <lineage>
        <taxon>Eukaryota</taxon>
        <taxon>Viridiplantae</taxon>
        <taxon>Streptophyta</taxon>
        <taxon>Embryophyta</taxon>
        <taxon>Tracheophyta</taxon>
        <taxon>Spermatophyta</taxon>
        <taxon>Magnoliopsida</taxon>
        <taxon>eudicotyledons</taxon>
        <taxon>Gunneridae</taxon>
        <taxon>Pentapetalae</taxon>
        <taxon>rosids</taxon>
        <taxon>malvids</taxon>
        <taxon>Brassicales</taxon>
        <taxon>Brassicaceae</taxon>
        <taxon>Camelineae</taxon>
        <taxon>Camelina</taxon>
    </lineage>
</organism>
<keyword evidence="2" id="KW-0677">Repeat</keyword>
<dbReference type="PANTHER" id="PTHR11017:SF501">
    <property type="entry name" value="ADP-RIBOSYL CYCLASE_CYCLIC ADP-RIBOSE HYDROLASE-RELATED"/>
    <property type="match status" value="1"/>
</dbReference>
<dbReference type="SUPFAM" id="SSF52058">
    <property type="entry name" value="L domain-like"/>
    <property type="match status" value="1"/>
</dbReference>
<accession>A0ABM0WHX0</accession>
<reference evidence="3" key="1">
    <citation type="journal article" date="2014" name="Nat. Commun.">
        <title>The emerging biofuel crop Camelina sativa retains a highly undifferentiated hexaploid genome structure.</title>
        <authorList>
            <person name="Kagale S."/>
            <person name="Koh C."/>
            <person name="Nixon J."/>
            <person name="Bollina V."/>
            <person name="Clarke W.E."/>
            <person name="Tuteja R."/>
            <person name="Spillane C."/>
            <person name="Robinson S.J."/>
            <person name="Links M.G."/>
            <person name="Clarke C."/>
            <person name="Higgins E.E."/>
            <person name="Huebert T."/>
            <person name="Sharpe A.G."/>
            <person name="Parkin I.A."/>
        </authorList>
    </citation>
    <scope>NUCLEOTIDE SEQUENCE [LARGE SCALE GENOMIC DNA]</scope>
    <source>
        <strain evidence="3">cv. DH55</strain>
    </source>
</reference>
<reference evidence="4" key="2">
    <citation type="submission" date="2025-08" db="UniProtKB">
        <authorList>
            <consortium name="RefSeq"/>
        </authorList>
    </citation>
    <scope>IDENTIFICATION</scope>
    <source>
        <tissue evidence="4">Leaf</tissue>
    </source>
</reference>
<evidence type="ECO:0000256" key="1">
    <source>
        <dbReference type="ARBA" id="ARBA00022614"/>
    </source>
</evidence>
<proteinExistence type="predicted"/>
<dbReference type="Gene3D" id="3.80.10.10">
    <property type="entry name" value="Ribonuclease Inhibitor"/>
    <property type="match status" value="2"/>
</dbReference>
<gene>
    <name evidence="4" type="primary">LOC104751130</name>
</gene>
<dbReference type="InterPro" id="IPR032675">
    <property type="entry name" value="LRR_dom_sf"/>
</dbReference>
<dbReference type="Pfam" id="PF07725">
    <property type="entry name" value="LRR_3"/>
    <property type="match status" value="1"/>
</dbReference>
<dbReference type="InterPro" id="IPR001611">
    <property type="entry name" value="Leu-rich_rpt"/>
</dbReference>
<dbReference type="RefSeq" id="XP_010471320.1">
    <property type="nucleotide sequence ID" value="XM_010473018.2"/>
</dbReference>
<protein>
    <submittedName>
        <fullName evidence="4">Disease resistance protein RML1B-like isoform X2</fullName>
    </submittedName>
</protein>
<name>A0ABM0WHX0_CAMSA</name>
<dbReference type="InterPro" id="IPR044974">
    <property type="entry name" value="Disease_R_plants"/>
</dbReference>
<sequence>MWDPEEICYVLENNKTNDQLIECLSLHTCEMPTKLFVMGSVFDSMHSLKYLKLYKHSQDIDSRLLLTSDVSSTSGKLRLLHWDAYSLRALPTVFPSYYLVELILRHSNLETLWDKKPDLRKLRKLDFSGSKSMHKVSDLSSAIQLEEVNMEGCTSLEQIPASIESTDFQRCSNMQFRPIVLEFPAAVETLIHLTDVSVEGEISILLSSLKEQACHFSFSNEQHIRDESMLYGFRTLNIMRSNYNKCGASFTCYSFADFPILTELNLVNLNILVIPDDIGQLVSLEKLDLSGNDYKSLPTGNSYEKPFQV</sequence>
<dbReference type="InterPro" id="IPR011713">
    <property type="entry name" value="Leu-rich_rpt_3"/>
</dbReference>
<keyword evidence="1" id="KW-0433">Leucine-rich repeat</keyword>
<dbReference type="GeneID" id="104751130"/>
<dbReference type="Proteomes" id="UP000694864">
    <property type="component" value="Chromosome 16"/>
</dbReference>
<keyword evidence="3" id="KW-1185">Reference proteome</keyword>
<dbReference type="PROSITE" id="PS51450">
    <property type="entry name" value="LRR"/>
    <property type="match status" value="1"/>
</dbReference>
<evidence type="ECO:0000313" key="4">
    <source>
        <dbReference type="RefSeq" id="XP_010471320.1"/>
    </source>
</evidence>